<evidence type="ECO:0000256" key="5">
    <source>
        <dbReference type="RuleBase" id="RU003792"/>
    </source>
</evidence>
<dbReference type="InterPro" id="IPR001406">
    <property type="entry name" value="PsdUridine_synth_TruA"/>
</dbReference>
<evidence type="ECO:0000256" key="3">
    <source>
        <dbReference type="ARBA" id="ARBA00023235"/>
    </source>
</evidence>
<dbReference type="InterPro" id="IPR020094">
    <property type="entry name" value="TruA/RsuA/RluB/E/F_N"/>
</dbReference>
<evidence type="ECO:0000313" key="8">
    <source>
        <dbReference type="Proteomes" id="UP001596297"/>
    </source>
</evidence>
<dbReference type="Gene3D" id="3.30.70.580">
    <property type="entry name" value="Pseudouridine synthase I, catalytic domain, N-terminal subdomain"/>
    <property type="match status" value="1"/>
</dbReference>
<dbReference type="NCBIfam" id="TIGR00071">
    <property type="entry name" value="hisT_truA"/>
    <property type="match status" value="1"/>
</dbReference>
<dbReference type="Pfam" id="PF01416">
    <property type="entry name" value="PseudoU_synth_1"/>
    <property type="match status" value="2"/>
</dbReference>
<comment type="similarity">
    <text evidence="1 4 5">Belongs to the tRNA pseudouridine synthase TruA family.</text>
</comment>
<reference evidence="8" key="1">
    <citation type="journal article" date="2019" name="Int. J. Syst. Evol. Microbiol.">
        <title>The Global Catalogue of Microorganisms (GCM) 10K type strain sequencing project: providing services to taxonomists for standard genome sequencing and annotation.</title>
        <authorList>
            <consortium name="The Broad Institute Genomics Platform"/>
            <consortium name="The Broad Institute Genome Sequencing Center for Infectious Disease"/>
            <person name="Wu L."/>
            <person name="Ma J."/>
        </authorList>
    </citation>
    <scope>NUCLEOTIDE SEQUENCE [LARGE SCALE GENOMIC DNA]</scope>
    <source>
        <strain evidence="8">CGMCC 1.15772</strain>
    </source>
</reference>
<gene>
    <name evidence="4 7" type="primary">truA</name>
    <name evidence="7" type="ORF">ACFP81_08305</name>
</gene>
<feature type="domain" description="Pseudouridine synthase I TruA alpha/beta" evidence="6">
    <location>
        <begin position="156"/>
        <end position="259"/>
    </location>
</feature>
<evidence type="ECO:0000259" key="6">
    <source>
        <dbReference type="Pfam" id="PF01416"/>
    </source>
</evidence>
<feature type="active site" description="Nucleophile" evidence="4">
    <location>
        <position position="64"/>
    </location>
</feature>
<dbReference type="CDD" id="cd02570">
    <property type="entry name" value="PseudoU_synth_EcTruA"/>
    <property type="match status" value="1"/>
</dbReference>
<keyword evidence="2 4" id="KW-0819">tRNA processing</keyword>
<evidence type="ECO:0000256" key="4">
    <source>
        <dbReference type="HAMAP-Rule" id="MF_00171"/>
    </source>
</evidence>
<comment type="catalytic activity">
    <reaction evidence="4 5">
        <text>uridine(38/39/40) in tRNA = pseudouridine(38/39/40) in tRNA</text>
        <dbReference type="Rhea" id="RHEA:22376"/>
        <dbReference type="Rhea" id="RHEA-COMP:10085"/>
        <dbReference type="Rhea" id="RHEA-COMP:10087"/>
        <dbReference type="ChEBI" id="CHEBI:65314"/>
        <dbReference type="ChEBI" id="CHEBI:65315"/>
        <dbReference type="EC" id="5.4.99.12"/>
    </reaction>
</comment>
<dbReference type="EMBL" id="JBHSWD010000001">
    <property type="protein sequence ID" value="MFC6592006.1"/>
    <property type="molecule type" value="Genomic_DNA"/>
</dbReference>
<comment type="function">
    <text evidence="4">Formation of pseudouridine at positions 38, 39 and 40 in the anticodon stem and loop of transfer RNAs.</text>
</comment>
<proteinExistence type="inferred from homology"/>
<dbReference type="Proteomes" id="UP001596297">
    <property type="component" value="Unassembled WGS sequence"/>
</dbReference>
<dbReference type="EC" id="5.4.99.12" evidence="4"/>
<evidence type="ECO:0000313" key="7">
    <source>
        <dbReference type="EMBL" id="MFC6592006.1"/>
    </source>
</evidence>
<dbReference type="HAMAP" id="MF_00171">
    <property type="entry name" value="TruA"/>
    <property type="match status" value="1"/>
</dbReference>
<dbReference type="Gene3D" id="3.30.70.660">
    <property type="entry name" value="Pseudouridine synthase I, catalytic domain, C-terminal subdomain"/>
    <property type="match status" value="1"/>
</dbReference>
<dbReference type="PIRSF" id="PIRSF001430">
    <property type="entry name" value="tRNA_psdUrid_synth"/>
    <property type="match status" value="1"/>
</dbReference>
<sequence length="263" mass="28384">MTDQAAYAPPAGWTRLRLTLAWDGTDYAGWQEQPHAPSVQGSLYAAALSLGLEAARPVAAGRTDAGVHAEAMPAHLDLLAPHIGADQLARALNSRLPRSVAVLSAEPAPAGFHARFSCTERRYVYRILCAPVRMPLWERQAWHVSTDLDPAQMNQAAAHLLGTHDFAAFATREDRQTVRELRELQVSVQALPYGELLEIRVAGESFLRHMVRGLVGTLVLAGQGRLLASEVSTILRSGQRAQAGANAPAQGLCFTGASYLPRP</sequence>
<accession>A0ABW1YCG7</accession>
<comment type="subunit">
    <text evidence="4">Homodimer.</text>
</comment>
<dbReference type="InterPro" id="IPR020103">
    <property type="entry name" value="PsdUridine_synth_cat_dom_sf"/>
</dbReference>
<dbReference type="PANTHER" id="PTHR11142">
    <property type="entry name" value="PSEUDOURIDYLATE SYNTHASE"/>
    <property type="match status" value="1"/>
</dbReference>
<dbReference type="GO" id="GO:0160147">
    <property type="term" value="F:tRNA pseudouridine(38-40) synthase activity"/>
    <property type="evidence" value="ECO:0007669"/>
    <property type="project" value="UniProtKB-EC"/>
</dbReference>
<protein>
    <recommendedName>
        <fullName evidence="4">tRNA pseudouridine synthase A</fullName>
        <ecNumber evidence="4">5.4.99.12</ecNumber>
    </recommendedName>
    <alternativeName>
        <fullName evidence="4">tRNA pseudouridine(38-40) synthase</fullName>
    </alternativeName>
    <alternativeName>
        <fullName evidence="4">tRNA pseudouridylate synthase I</fullName>
    </alternativeName>
    <alternativeName>
        <fullName evidence="4">tRNA-uridine isomerase I</fullName>
    </alternativeName>
</protein>
<evidence type="ECO:0000256" key="1">
    <source>
        <dbReference type="ARBA" id="ARBA00009375"/>
    </source>
</evidence>
<name>A0ABW1YCG7_9DEIO</name>
<keyword evidence="8" id="KW-1185">Reference proteome</keyword>
<evidence type="ECO:0000256" key="2">
    <source>
        <dbReference type="ARBA" id="ARBA00022694"/>
    </source>
</evidence>
<keyword evidence="3 4" id="KW-0413">Isomerase</keyword>
<dbReference type="PANTHER" id="PTHR11142:SF0">
    <property type="entry name" value="TRNA PSEUDOURIDINE SYNTHASE-LIKE 1"/>
    <property type="match status" value="1"/>
</dbReference>
<comment type="caution">
    <text evidence="7">The sequence shown here is derived from an EMBL/GenBank/DDBJ whole genome shotgun (WGS) entry which is preliminary data.</text>
</comment>
<feature type="binding site" evidence="4">
    <location>
        <position position="123"/>
    </location>
    <ligand>
        <name>substrate</name>
    </ligand>
</feature>
<feature type="domain" description="Pseudouridine synthase I TruA alpha/beta" evidence="6">
    <location>
        <begin position="23"/>
        <end position="116"/>
    </location>
</feature>
<dbReference type="RefSeq" id="WP_380083022.1">
    <property type="nucleotide sequence ID" value="NZ_JBHSWD010000001.1"/>
</dbReference>
<organism evidence="7 8">
    <name type="scientific">Deinococcus lacus</name>
    <dbReference type="NCBI Taxonomy" id="392561"/>
    <lineage>
        <taxon>Bacteria</taxon>
        <taxon>Thermotogati</taxon>
        <taxon>Deinococcota</taxon>
        <taxon>Deinococci</taxon>
        <taxon>Deinococcales</taxon>
        <taxon>Deinococcaceae</taxon>
        <taxon>Deinococcus</taxon>
    </lineage>
</organism>
<comment type="caution">
    <text evidence="4">Lacks conserved residue(s) required for the propagation of feature annotation.</text>
</comment>
<dbReference type="InterPro" id="IPR020095">
    <property type="entry name" value="PsdUridine_synth_TruA_C"/>
</dbReference>
<dbReference type="InterPro" id="IPR020097">
    <property type="entry name" value="PsdUridine_synth_TruA_a/b_dom"/>
</dbReference>
<dbReference type="SUPFAM" id="SSF55120">
    <property type="entry name" value="Pseudouridine synthase"/>
    <property type="match status" value="1"/>
</dbReference>